<dbReference type="RefSeq" id="WP_102626093.1">
    <property type="nucleotide sequence ID" value="NZ_PDOH01000050.1"/>
</dbReference>
<dbReference type="GO" id="GO:0016740">
    <property type="term" value="F:transferase activity"/>
    <property type="evidence" value="ECO:0007669"/>
    <property type="project" value="UniProtKB-UniRule"/>
</dbReference>
<dbReference type="Pfam" id="PF02424">
    <property type="entry name" value="ApbE"/>
    <property type="match status" value="1"/>
</dbReference>
<dbReference type="PANTHER" id="PTHR30040">
    <property type="entry name" value="THIAMINE BIOSYNTHESIS LIPOPROTEIN APBE"/>
    <property type="match status" value="1"/>
</dbReference>
<evidence type="ECO:0000256" key="5">
    <source>
        <dbReference type="ARBA" id="ARBA00022630"/>
    </source>
</evidence>
<evidence type="ECO:0000256" key="8">
    <source>
        <dbReference type="ARBA" id="ARBA00022827"/>
    </source>
</evidence>
<evidence type="ECO:0000256" key="9">
    <source>
        <dbReference type="ARBA" id="ARBA00022842"/>
    </source>
</evidence>
<evidence type="ECO:0000256" key="2">
    <source>
        <dbReference type="ARBA" id="ARBA00008282"/>
    </source>
</evidence>
<dbReference type="InterPro" id="IPR003374">
    <property type="entry name" value="ApbE-like_sf"/>
</dbReference>
<comment type="cofactor">
    <cofactor evidence="1 11">
        <name>Mg(2+)</name>
        <dbReference type="ChEBI" id="CHEBI:18420"/>
    </cofactor>
</comment>
<reference evidence="12 13" key="1">
    <citation type="submission" date="2018-01" db="EMBL/GenBank/DDBJ databases">
        <title>Halomonas endophytica sp. nov., isolated from storage liquid in the stems of Populus euphratica.</title>
        <authorList>
            <person name="Chen C."/>
        </authorList>
    </citation>
    <scope>NUCLEOTIDE SEQUENCE [LARGE SCALE GENOMIC DNA]</scope>
    <source>
        <strain evidence="12 13">DSM 26881</strain>
    </source>
</reference>
<dbReference type="AlphaFoldDB" id="A0A2N7TUL3"/>
<evidence type="ECO:0000256" key="11">
    <source>
        <dbReference type="RuleBase" id="RU363002"/>
    </source>
</evidence>
<evidence type="ECO:0000256" key="7">
    <source>
        <dbReference type="ARBA" id="ARBA00022723"/>
    </source>
</evidence>
<keyword evidence="11" id="KW-0449">Lipoprotein</keyword>
<keyword evidence="7 11" id="KW-0479">Metal-binding</keyword>
<evidence type="ECO:0000313" key="13">
    <source>
        <dbReference type="Proteomes" id="UP000235346"/>
    </source>
</evidence>
<accession>A0A2N7TUL3</accession>
<dbReference type="InterPro" id="IPR024932">
    <property type="entry name" value="ApbE"/>
</dbReference>
<evidence type="ECO:0000313" key="12">
    <source>
        <dbReference type="EMBL" id="PMR71882.1"/>
    </source>
</evidence>
<evidence type="ECO:0000256" key="10">
    <source>
        <dbReference type="ARBA" id="ARBA00048540"/>
    </source>
</evidence>
<organism evidence="12 13">
    <name type="scientific">Halomonas heilongjiangensis</name>
    <dbReference type="NCBI Taxonomy" id="1387883"/>
    <lineage>
        <taxon>Bacteria</taxon>
        <taxon>Pseudomonadati</taxon>
        <taxon>Pseudomonadota</taxon>
        <taxon>Gammaproteobacteria</taxon>
        <taxon>Oceanospirillales</taxon>
        <taxon>Halomonadaceae</taxon>
        <taxon>Halomonas</taxon>
    </lineage>
</organism>
<comment type="catalytic activity">
    <reaction evidence="10 11">
        <text>L-threonyl-[protein] + FAD = FMN-L-threonyl-[protein] + AMP + H(+)</text>
        <dbReference type="Rhea" id="RHEA:36847"/>
        <dbReference type="Rhea" id="RHEA-COMP:11060"/>
        <dbReference type="Rhea" id="RHEA-COMP:11061"/>
        <dbReference type="ChEBI" id="CHEBI:15378"/>
        <dbReference type="ChEBI" id="CHEBI:30013"/>
        <dbReference type="ChEBI" id="CHEBI:57692"/>
        <dbReference type="ChEBI" id="CHEBI:74257"/>
        <dbReference type="ChEBI" id="CHEBI:456215"/>
        <dbReference type="EC" id="2.7.1.180"/>
    </reaction>
</comment>
<dbReference type="EC" id="2.7.1.180" evidence="3 11"/>
<keyword evidence="8 11" id="KW-0274">FAD</keyword>
<dbReference type="SUPFAM" id="SSF143631">
    <property type="entry name" value="ApbE-like"/>
    <property type="match status" value="1"/>
</dbReference>
<dbReference type="Proteomes" id="UP000235346">
    <property type="component" value="Unassembled WGS sequence"/>
</dbReference>
<keyword evidence="6 11" id="KW-0808">Transferase</keyword>
<dbReference type="GO" id="GO:0046872">
    <property type="term" value="F:metal ion binding"/>
    <property type="evidence" value="ECO:0007669"/>
    <property type="project" value="UniProtKB-UniRule"/>
</dbReference>
<dbReference type="PANTHER" id="PTHR30040:SF2">
    <property type="entry name" value="FAD:PROTEIN FMN TRANSFERASE"/>
    <property type="match status" value="1"/>
</dbReference>
<gene>
    <name evidence="12" type="ORF">C1H66_01165</name>
</gene>
<comment type="function">
    <text evidence="11">Flavin transferase that catalyzes the transfer of the FMN moiety of FAD and its covalent binding to the hydroxyl group of a threonine residue in a target flavoprotein.</text>
</comment>
<keyword evidence="9 11" id="KW-0460">Magnesium</keyword>
<evidence type="ECO:0000256" key="4">
    <source>
        <dbReference type="ARBA" id="ARBA00016337"/>
    </source>
</evidence>
<dbReference type="Gene3D" id="3.10.520.10">
    <property type="entry name" value="ApbE-like domains"/>
    <property type="match status" value="1"/>
</dbReference>
<comment type="subcellular location">
    <subcellularLocation>
        <location evidence="11">Cell inner membrane</location>
        <topology evidence="11">Lipid-anchor</topology>
        <orientation evidence="11">Periplasmic side</orientation>
    </subcellularLocation>
</comment>
<name>A0A2N7TUL3_9GAMM</name>
<evidence type="ECO:0000256" key="3">
    <source>
        <dbReference type="ARBA" id="ARBA00011955"/>
    </source>
</evidence>
<keyword evidence="13" id="KW-1185">Reference proteome</keyword>
<dbReference type="GO" id="GO:0005886">
    <property type="term" value="C:plasma membrane"/>
    <property type="evidence" value="ECO:0007669"/>
    <property type="project" value="UniProtKB-SubCell"/>
</dbReference>
<comment type="similarity">
    <text evidence="2 11">Belongs to the ApbE family.</text>
</comment>
<sequence length="276" mass="29277">MISVAARRYTGPALRPALFLFALVWLPVTLLVGCRSQSPLHQFEGTALETGYHITLYADLDDGARELLKAGIQGELVSLEQDLALWLVPLRQALGALSPGTEAADEPLADVLLQMTRALAVDRLDALLESHGIEHAMLELGGVVRTRGQAGGRPWRLALDRPGLPGEGAPGLRLGDAALVHLDAKTAVLQQEQAIVGGEPEEQPSASRLLTVSVVAPTAVEADHQARELMAAGPDAVAQAADRPVRIVVLTSQGIEIHHGSALEAYLEESPKGEHT</sequence>
<proteinExistence type="inferred from homology"/>
<keyword evidence="11" id="KW-1003">Cell membrane</keyword>
<dbReference type="EMBL" id="PNRE01000008">
    <property type="protein sequence ID" value="PMR71882.1"/>
    <property type="molecule type" value="Genomic_DNA"/>
</dbReference>
<keyword evidence="11" id="KW-0997">Cell inner membrane</keyword>
<dbReference type="PROSITE" id="PS51257">
    <property type="entry name" value="PROKAR_LIPOPROTEIN"/>
    <property type="match status" value="1"/>
</dbReference>
<keyword evidence="5 11" id="KW-0285">Flavoprotein</keyword>
<evidence type="ECO:0000256" key="1">
    <source>
        <dbReference type="ARBA" id="ARBA00001946"/>
    </source>
</evidence>
<keyword evidence="11" id="KW-0472">Membrane</keyword>
<evidence type="ECO:0000256" key="6">
    <source>
        <dbReference type="ARBA" id="ARBA00022679"/>
    </source>
</evidence>
<protein>
    <recommendedName>
        <fullName evidence="4 11">FAD:protein FMN transferase</fullName>
        <ecNumber evidence="3 11">2.7.1.180</ecNumber>
    </recommendedName>
</protein>
<comment type="caution">
    <text evidence="12">The sequence shown here is derived from an EMBL/GenBank/DDBJ whole genome shotgun (WGS) entry which is preliminary data.</text>
</comment>
<dbReference type="OrthoDB" id="6157156at2"/>